<keyword evidence="1" id="KW-0596">Phosphopantetheine</keyword>
<evidence type="ECO:0000256" key="2">
    <source>
        <dbReference type="ARBA" id="ARBA00022553"/>
    </source>
</evidence>
<evidence type="ECO:0000256" key="1">
    <source>
        <dbReference type="ARBA" id="ARBA00022450"/>
    </source>
</evidence>
<protein>
    <recommendedName>
        <fullName evidence="4">Carrier domain-containing protein</fullName>
    </recommendedName>
</protein>
<feature type="domain" description="Carrier" evidence="4">
    <location>
        <begin position="73"/>
        <end position="147"/>
    </location>
</feature>
<evidence type="ECO:0000313" key="5">
    <source>
        <dbReference type="EMBL" id="OXM49750.1"/>
    </source>
</evidence>
<dbReference type="Proteomes" id="UP000215563">
    <property type="component" value="Unassembled WGS sequence"/>
</dbReference>
<proteinExistence type="predicted"/>
<reference evidence="5 6" key="1">
    <citation type="submission" date="2017-07" db="EMBL/GenBank/DDBJ databases">
        <title>Amycolatopsis alba DSM 44262 Genome sequencing and assembly.</title>
        <authorList>
            <person name="Kaur N."/>
            <person name="Mayilraj S."/>
        </authorList>
    </citation>
    <scope>NUCLEOTIDE SEQUENCE [LARGE SCALE GENOMIC DNA]</scope>
    <source>
        <strain evidence="5 6">DSM 44262</strain>
    </source>
</reference>
<organism evidence="5 6">
    <name type="scientific">Amycolatopsis alba DSM 44262</name>
    <dbReference type="NCBI Taxonomy" id="1125972"/>
    <lineage>
        <taxon>Bacteria</taxon>
        <taxon>Bacillati</taxon>
        <taxon>Actinomycetota</taxon>
        <taxon>Actinomycetes</taxon>
        <taxon>Pseudonocardiales</taxon>
        <taxon>Pseudonocardiaceae</taxon>
        <taxon>Amycolatopsis</taxon>
    </lineage>
</organism>
<dbReference type="InterPro" id="IPR006162">
    <property type="entry name" value="Ppantetheine_attach_site"/>
</dbReference>
<feature type="region of interest" description="Disordered" evidence="3">
    <location>
        <begin position="1"/>
        <end position="31"/>
    </location>
</feature>
<dbReference type="EMBL" id="NMQU01000047">
    <property type="protein sequence ID" value="OXM49750.1"/>
    <property type="molecule type" value="Genomic_DNA"/>
</dbReference>
<evidence type="ECO:0000313" key="6">
    <source>
        <dbReference type="Proteomes" id="UP000215563"/>
    </source>
</evidence>
<sequence>MSNRSCGRPIFADTSHREASERPGRALVPSDGTRARRLRRDGRNVGLAIREASIIVRNFGCQFRPTTIGVAKVQTYDAVRDLLVDEFDVNRRNIEGSLTLKELGLDSVAQIDLAMRLEEVFEVDVTDDEVLTASTLVGVVTLVEDKQTSAA</sequence>
<gene>
    <name evidence="5" type="ORF">CFP75_18460</name>
</gene>
<evidence type="ECO:0000256" key="3">
    <source>
        <dbReference type="SAM" id="MobiDB-lite"/>
    </source>
</evidence>
<comment type="caution">
    <text evidence="5">The sequence shown here is derived from an EMBL/GenBank/DDBJ whole genome shotgun (WGS) entry which is preliminary data.</text>
</comment>
<dbReference type="InterPro" id="IPR009081">
    <property type="entry name" value="PP-bd_ACP"/>
</dbReference>
<dbReference type="InterPro" id="IPR036736">
    <property type="entry name" value="ACP-like_sf"/>
</dbReference>
<keyword evidence="6" id="KW-1185">Reference proteome</keyword>
<dbReference type="PROSITE" id="PS50075">
    <property type="entry name" value="CARRIER"/>
    <property type="match status" value="1"/>
</dbReference>
<dbReference type="OrthoDB" id="3192863at2"/>
<dbReference type="Gene3D" id="1.10.1200.10">
    <property type="entry name" value="ACP-like"/>
    <property type="match status" value="1"/>
</dbReference>
<name>A0A229RSW2_AMYAL</name>
<keyword evidence="2" id="KW-0597">Phosphoprotein</keyword>
<dbReference type="Pfam" id="PF00550">
    <property type="entry name" value="PP-binding"/>
    <property type="match status" value="1"/>
</dbReference>
<feature type="compositionally biased region" description="Basic and acidic residues" evidence="3">
    <location>
        <begin position="14"/>
        <end position="24"/>
    </location>
</feature>
<dbReference type="AlphaFoldDB" id="A0A229RSW2"/>
<dbReference type="SUPFAM" id="SSF47336">
    <property type="entry name" value="ACP-like"/>
    <property type="match status" value="1"/>
</dbReference>
<dbReference type="PROSITE" id="PS00012">
    <property type="entry name" value="PHOSPHOPANTETHEINE"/>
    <property type="match status" value="1"/>
</dbReference>
<evidence type="ECO:0000259" key="4">
    <source>
        <dbReference type="PROSITE" id="PS50075"/>
    </source>
</evidence>
<accession>A0A229RSW2</accession>